<dbReference type="InterPro" id="IPR007527">
    <property type="entry name" value="Znf_SWIM"/>
</dbReference>
<dbReference type="RefSeq" id="WP_390306644.1">
    <property type="nucleotide sequence ID" value="NZ_JBHRRZ010000017.1"/>
</dbReference>
<dbReference type="PROSITE" id="PS51194">
    <property type="entry name" value="HELICASE_CTER"/>
    <property type="match status" value="1"/>
</dbReference>
<evidence type="ECO:0000259" key="4">
    <source>
        <dbReference type="PROSITE" id="PS51192"/>
    </source>
</evidence>
<dbReference type="InterPro" id="IPR000330">
    <property type="entry name" value="SNF2_N"/>
</dbReference>
<dbReference type="PROSITE" id="PS50966">
    <property type="entry name" value="ZF_SWIM"/>
    <property type="match status" value="1"/>
</dbReference>
<name>A0ABV7A831_9BACI</name>
<dbReference type="InterPro" id="IPR049730">
    <property type="entry name" value="SNF2/RAD54-like_C"/>
</dbReference>
<dbReference type="SUPFAM" id="SSF52540">
    <property type="entry name" value="P-loop containing nucleoside triphosphate hydrolases"/>
    <property type="match status" value="2"/>
</dbReference>
<dbReference type="Pfam" id="PF00271">
    <property type="entry name" value="Helicase_C"/>
    <property type="match status" value="1"/>
</dbReference>
<dbReference type="Proteomes" id="UP001595387">
    <property type="component" value="Unassembled WGS sequence"/>
</dbReference>
<keyword evidence="7" id="KW-1185">Reference proteome</keyword>
<accession>A0ABV7A831</accession>
<dbReference type="InterPro" id="IPR027417">
    <property type="entry name" value="P-loop_NTPase"/>
</dbReference>
<sequence>MEKAGIGILKSISEINVQKLFPSVIYRRGLEYVKQNRVSDLLYDVNFKVWTATVQGTEDYFVEINMQEYDQGSIDTYCDCPAFDTFGSCKHVAAVLISVVHKEAEKDGSRPRNTPITESYNYYQADRFIQAVASIDHAGTADDILPRKTPMRVEYICRWSYDRSLLIEMKAGVKRAFVVKDSYEFLEAVLGHEEHYFTKTFTYSPEKHYFLQADLEIFELLHSIKKNEQVFQNFTFYNHEGNKEKRSIILPPLAAKELLKKLTERDLTVETPGKTYHRPSIEEEELPFQFAVTRNERKDLLLKMAETEEITYFPPYELLFYQGTFYFPKKEQIPILEQVSQFGMQNLQFPISPSKADTFLSEVLPSLKKLGEVEIEDEVAKEIIQVPLRAKLYLEVKGESITGSLEYHYGSQVIDPFNGRETNDQIIIREVEKEQQIMRLIEHANFHYNGKELYIDLDEEEMYDFLYHVMPLLDEYVELYLTSEIRNMMVENDPVPSTSVQLESATNLLDIGFEIDGVDDSEVDKIIEAMIEKKRYYRLGNGALLSLEGEEFTAMKQFFDEMNLDKDDVHEGNVQMPVYRGAQVDELIGTKKDYGPAFRKLLHQLRNPEEQEYPLPENIQASLRSYQQTGYQWFKSLAEYHLGGILADDMGLGKTLQSITYIASDPSDRPHLIVAPSSVVYNWKNEFDKFVPDMQVAVLTGTPSERRKYISEGPKKDVWITSYATLRQDIEWYREIPFRNLILDEAQFIKNYATKTSKAIREIKAARKFALSGTPIENSIDELWAIFQVVLPGLMPSQREFKQLSNEKISVMTRPFILRRLKEDVLKELPEKIESVSVSELTKEQKDLYIGYHRRLQQEAAQSMKDNGFQQNRMKILAGLTRLRQICCHPSLFLENYEGKSGKLDQLMDTVRNAVGNGKRMLIFSQFTSMHDIIRHKLEEEGIGYFYLHGGTSSKERMEMSERFNGGENEVFLISLKAGGTGLNLTGADTVILFDLWWNPAVEDQATGRAHRFGQKNVVQVIRMVTEGTIEEKIYELQQRKRELIDQVIQPGETMLSSLSEEDVRELLSI</sequence>
<keyword evidence="1" id="KW-0378">Hydrolase</keyword>
<dbReference type="InterPro" id="IPR013663">
    <property type="entry name" value="Helicase_SWF/SNF/SWI_bac"/>
</dbReference>
<evidence type="ECO:0000256" key="2">
    <source>
        <dbReference type="PROSITE-ProRule" id="PRU00325"/>
    </source>
</evidence>
<dbReference type="Pfam" id="PF00176">
    <property type="entry name" value="SNF2-rel_dom"/>
    <property type="match status" value="1"/>
</dbReference>
<gene>
    <name evidence="6" type="ORF">ACFODW_11765</name>
</gene>
<protein>
    <submittedName>
        <fullName evidence="6">SNF2 helicase associated domain-containing protein</fullName>
    </submittedName>
</protein>
<dbReference type="Gene3D" id="3.40.50.10810">
    <property type="entry name" value="Tandem AAA-ATPase domain"/>
    <property type="match status" value="1"/>
</dbReference>
<dbReference type="SMART" id="SM00490">
    <property type="entry name" value="HELICc"/>
    <property type="match status" value="1"/>
</dbReference>
<keyword evidence="2" id="KW-0862">Zinc</keyword>
<dbReference type="CDD" id="cd18793">
    <property type="entry name" value="SF2_C_SNF"/>
    <property type="match status" value="1"/>
</dbReference>
<dbReference type="Gene3D" id="3.40.50.300">
    <property type="entry name" value="P-loop containing nucleotide triphosphate hydrolases"/>
    <property type="match status" value="1"/>
</dbReference>
<evidence type="ECO:0000256" key="1">
    <source>
        <dbReference type="ARBA" id="ARBA00022801"/>
    </source>
</evidence>
<dbReference type="PROSITE" id="PS51192">
    <property type="entry name" value="HELICASE_ATP_BIND_1"/>
    <property type="match status" value="1"/>
</dbReference>
<evidence type="ECO:0000313" key="6">
    <source>
        <dbReference type="EMBL" id="MFC2949013.1"/>
    </source>
</evidence>
<dbReference type="EMBL" id="JBHRRZ010000017">
    <property type="protein sequence ID" value="MFC2949013.1"/>
    <property type="molecule type" value="Genomic_DNA"/>
</dbReference>
<dbReference type="Pfam" id="PF08455">
    <property type="entry name" value="SNF2_assoc"/>
    <property type="match status" value="1"/>
</dbReference>
<evidence type="ECO:0000259" key="5">
    <source>
        <dbReference type="PROSITE" id="PS51194"/>
    </source>
</evidence>
<dbReference type="InterPro" id="IPR038718">
    <property type="entry name" value="SNF2-like_sf"/>
</dbReference>
<keyword evidence="2" id="KW-0479">Metal-binding</keyword>
<dbReference type="SMART" id="SM00487">
    <property type="entry name" value="DEXDc"/>
    <property type="match status" value="1"/>
</dbReference>
<feature type="domain" description="Helicase ATP-binding" evidence="4">
    <location>
        <begin position="635"/>
        <end position="793"/>
    </location>
</feature>
<comment type="caution">
    <text evidence="6">The sequence shown here is derived from an EMBL/GenBank/DDBJ whole genome shotgun (WGS) entry which is preliminary data.</text>
</comment>
<dbReference type="Pfam" id="PF04434">
    <property type="entry name" value="SWIM"/>
    <property type="match status" value="1"/>
</dbReference>
<dbReference type="InterPro" id="IPR014001">
    <property type="entry name" value="Helicase_ATP-bd"/>
</dbReference>
<dbReference type="InterPro" id="IPR001650">
    <property type="entry name" value="Helicase_C-like"/>
</dbReference>
<proteinExistence type="predicted"/>
<reference evidence="7" key="1">
    <citation type="journal article" date="2019" name="Int. J. Syst. Evol. Microbiol.">
        <title>The Global Catalogue of Microorganisms (GCM) 10K type strain sequencing project: providing services to taxonomists for standard genome sequencing and annotation.</title>
        <authorList>
            <consortium name="The Broad Institute Genomics Platform"/>
            <consortium name="The Broad Institute Genome Sequencing Center for Infectious Disease"/>
            <person name="Wu L."/>
            <person name="Ma J."/>
        </authorList>
    </citation>
    <scope>NUCLEOTIDE SEQUENCE [LARGE SCALE GENOMIC DNA]</scope>
    <source>
        <strain evidence="7">KCTC 13193</strain>
    </source>
</reference>
<evidence type="ECO:0000313" key="7">
    <source>
        <dbReference type="Proteomes" id="UP001595387"/>
    </source>
</evidence>
<organism evidence="6 7">
    <name type="scientific">Virgibacillus sediminis</name>
    <dbReference type="NCBI Taxonomy" id="202260"/>
    <lineage>
        <taxon>Bacteria</taxon>
        <taxon>Bacillati</taxon>
        <taxon>Bacillota</taxon>
        <taxon>Bacilli</taxon>
        <taxon>Bacillales</taxon>
        <taxon>Bacillaceae</taxon>
        <taxon>Virgibacillus</taxon>
    </lineage>
</organism>
<keyword evidence="2" id="KW-0863">Zinc-finger</keyword>
<feature type="domain" description="SWIM-type" evidence="3">
    <location>
        <begin position="60"/>
        <end position="100"/>
    </location>
</feature>
<dbReference type="PANTHER" id="PTHR10799">
    <property type="entry name" value="SNF2/RAD54 HELICASE FAMILY"/>
    <property type="match status" value="1"/>
</dbReference>
<feature type="domain" description="Helicase C-terminal" evidence="5">
    <location>
        <begin position="903"/>
        <end position="1060"/>
    </location>
</feature>
<evidence type="ECO:0000259" key="3">
    <source>
        <dbReference type="PROSITE" id="PS50966"/>
    </source>
</evidence>